<keyword evidence="2" id="KW-1185">Reference proteome</keyword>
<gene>
    <name evidence="1" type="ORF">CTEN210_17890</name>
</gene>
<dbReference type="AlphaFoldDB" id="A0AAD3HFN3"/>
<evidence type="ECO:0000313" key="2">
    <source>
        <dbReference type="Proteomes" id="UP001054902"/>
    </source>
</evidence>
<dbReference type="EMBL" id="BLLK01000074">
    <property type="protein sequence ID" value="GFH61414.1"/>
    <property type="molecule type" value="Genomic_DNA"/>
</dbReference>
<comment type="caution">
    <text evidence="1">The sequence shown here is derived from an EMBL/GenBank/DDBJ whole genome shotgun (WGS) entry which is preliminary data.</text>
</comment>
<accession>A0AAD3HFN3</accession>
<name>A0AAD3HFN3_9STRA</name>
<evidence type="ECO:0000313" key="1">
    <source>
        <dbReference type="EMBL" id="GFH61414.1"/>
    </source>
</evidence>
<dbReference type="Proteomes" id="UP001054902">
    <property type="component" value="Unassembled WGS sequence"/>
</dbReference>
<sequence length="182" mass="20849">MCGGTQLRRLSTNDSHGAFLGNKRRLSITKNSIKAIHDSLDQESINSEVSSVKEQISALKEESKVAQLDFQKQIEKMHKDCAERLAKITELKSRLFNLQTLKKENEVAEEMIVVPKSLKRSHPRSSISSISTCSSKRNEDFKIRKTQDKLCFSSQRNRFLEHTRAIPSMFESIKMKSTYETP</sequence>
<reference evidence="1 2" key="1">
    <citation type="journal article" date="2021" name="Sci. Rep.">
        <title>The genome of the diatom Chaetoceros tenuissimus carries an ancient integrated fragment of an extant virus.</title>
        <authorList>
            <person name="Hongo Y."/>
            <person name="Kimura K."/>
            <person name="Takaki Y."/>
            <person name="Yoshida Y."/>
            <person name="Baba S."/>
            <person name="Kobayashi G."/>
            <person name="Nagasaki K."/>
            <person name="Hano T."/>
            <person name="Tomaru Y."/>
        </authorList>
    </citation>
    <scope>NUCLEOTIDE SEQUENCE [LARGE SCALE GENOMIC DNA]</scope>
    <source>
        <strain evidence="1 2">NIES-3715</strain>
    </source>
</reference>
<organism evidence="1 2">
    <name type="scientific">Chaetoceros tenuissimus</name>
    <dbReference type="NCBI Taxonomy" id="426638"/>
    <lineage>
        <taxon>Eukaryota</taxon>
        <taxon>Sar</taxon>
        <taxon>Stramenopiles</taxon>
        <taxon>Ochrophyta</taxon>
        <taxon>Bacillariophyta</taxon>
        <taxon>Coscinodiscophyceae</taxon>
        <taxon>Chaetocerotophycidae</taxon>
        <taxon>Chaetocerotales</taxon>
        <taxon>Chaetocerotaceae</taxon>
        <taxon>Chaetoceros</taxon>
    </lineage>
</organism>
<proteinExistence type="predicted"/>
<protein>
    <submittedName>
        <fullName evidence="1">Uncharacterized protein</fullName>
    </submittedName>
</protein>